<dbReference type="GO" id="GO:0042884">
    <property type="term" value="P:microcin transport"/>
    <property type="evidence" value="ECO:0007669"/>
    <property type="project" value="TreeGrafter"/>
</dbReference>
<evidence type="ECO:0000313" key="4">
    <source>
        <dbReference type="EMBL" id="PSU45621.1"/>
    </source>
</evidence>
<feature type="signal peptide" evidence="2">
    <location>
        <begin position="1"/>
        <end position="22"/>
    </location>
</feature>
<dbReference type="InterPro" id="IPR000914">
    <property type="entry name" value="SBP_5_dom"/>
</dbReference>
<sequence>MKKIKLSILAMVSMLGGEGANAAQLPNDLEWISNADEPIFASENAQFGGTFRTYLQSFPQTFRIVGPDSNGSFRQWLLDSRPNLVRRHPITYKWIPELADEWAYGNDNKSIYFRLNPKAQWSDGKPITVDDFKYALQLMRSKDIIAPWYNNYYTEQVDSVTEIDKHTIVIKSVQPKNREDLMTTLYDIQPRPAHFYKPKVDKNNDGVDDNFVRLYNFKAEPSSGPYYVEKVKKGKSIRFKHVGKDWWGYSNKYYKNRYNVEKINIKIIRDQDIARKHFEKGDLDAFGLVMPSLWHDKSNSKPYQNGYINKFWGFNQLPQGSGGVWMNTAKPHLNDLNVRKGVAHAIDFDGMIEKVLRGDYMRKPNGLGVGHGEYTNNEIKADQFDPPLAAEYFSQAGFEQIGTDGIRVNSKGSRLSFAITYSATAHTPRVAYLKEQAKEAGLELTLNLVDGSSAFKYVLEKKHELSFHNMGTSYIPQYWEYFHSDNANKAQTNNFTNFSSPALDQLIMSYRIEFDVEKKRAISREIQQVVADANVIIPGYMVPYVREGYWRWLKVPSQPMTKLTEAMFDPIGISTFWIDENVKKETKAAMKKGKVFDAITIIDDTYKL</sequence>
<evidence type="ECO:0000259" key="3">
    <source>
        <dbReference type="Pfam" id="PF00496"/>
    </source>
</evidence>
<dbReference type="CDD" id="cd08497">
    <property type="entry name" value="MbnE-like"/>
    <property type="match status" value="1"/>
</dbReference>
<dbReference type="PANTHER" id="PTHR30290">
    <property type="entry name" value="PERIPLASMIC BINDING COMPONENT OF ABC TRANSPORTER"/>
    <property type="match status" value="1"/>
</dbReference>
<dbReference type="RefSeq" id="WP_107244573.1">
    <property type="nucleotide sequence ID" value="NZ_PYMJ01000028.1"/>
</dbReference>
<evidence type="ECO:0000313" key="5">
    <source>
        <dbReference type="Proteomes" id="UP000240987"/>
    </source>
</evidence>
<dbReference type="InterPro" id="IPR039424">
    <property type="entry name" value="SBP_5"/>
</dbReference>
<evidence type="ECO:0000256" key="1">
    <source>
        <dbReference type="ARBA" id="ARBA00022729"/>
    </source>
</evidence>
<feature type="domain" description="Solute-binding protein family 5" evidence="3">
    <location>
        <begin position="94"/>
        <end position="479"/>
    </location>
</feature>
<dbReference type="AlphaFoldDB" id="A0A2T3J9Z5"/>
<keyword evidence="5" id="KW-1185">Reference proteome</keyword>
<accession>A0A2T3J9Z5</accession>
<dbReference type="SUPFAM" id="SSF53850">
    <property type="entry name" value="Periplasmic binding protein-like II"/>
    <property type="match status" value="1"/>
</dbReference>
<evidence type="ECO:0000256" key="2">
    <source>
        <dbReference type="SAM" id="SignalP"/>
    </source>
</evidence>
<dbReference type="PANTHER" id="PTHR30290:SF64">
    <property type="entry name" value="ABC TRANSPORTER PERIPLASMIC BINDING PROTEIN"/>
    <property type="match status" value="1"/>
</dbReference>
<proteinExistence type="predicted"/>
<dbReference type="PIRSF" id="PIRSF002741">
    <property type="entry name" value="MppA"/>
    <property type="match status" value="1"/>
</dbReference>
<name>A0A2T3J9Z5_9GAMM</name>
<dbReference type="Gene3D" id="3.40.190.10">
    <property type="entry name" value="Periplasmic binding protein-like II"/>
    <property type="match status" value="1"/>
</dbReference>
<comment type="caution">
    <text evidence="4">The sequence shown here is derived from an EMBL/GenBank/DDBJ whole genome shotgun (WGS) entry which is preliminary data.</text>
</comment>
<feature type="chain" id="PRO_5015393998" evidence="2">
    <location>
        <begin position="23"/>
        <end position="608"/>
    </location>
</feature>
<dbReference type="Proteomes" id="UP000240987">
    <property type="component" value="Unassembled WGS sequence"/>
</dbReference>
<dbReference type="OrthoDB" id="9801912at2"/>
<protein>
    <submittedName>
        <fullName evidence="4">ABC transporter substrate-binding protein</fullName>
    </submittedName>
</protein>
<dbReference type="GO" id="GO:0015833">
    <property type="term" value="P:peptide transport"/>
    <property type="evidence" value="ECO:0007669"/>
    <property type="project" value="TreeGrafter"/>
</dbReference>
<dbReference type="GO" id="GO:0030288">
    <property type="term" value="C:outer membrane-bounded periplasmic space"/>
    <property type="evidence" value="ECO:0007669"/>
    <property type="project" value="TreeGrafter"/>
</dbReference>
<dbReference type="InterPro" id="IPR030678">
    <property type="entry name" value="Peptide/Ni-bd"/>
</dbReference>
<dbReference type="GO" id="GO:1904680">
    <property type="term" value="F:peptide transmembrane transporter activity"/>
    <property type="evidence" value="ECO:0007669"/>
    <property type="project" value="TreeGrafter"/>
</dbReference>
<reference evidence="4 5" key="1">
    <citation type="submission" date="2018-01" db="EMBL/GenBank/DDBJ databases">
        <title>Whole genome sequencing of Histamine producing bacteria.</title>
        <authorList>
            <person name="Butler K."/>
        </authorList>
    </citation>
    <scope>NUCLEOTIDE SEQUENCE [LARGE SCALE GENOMIC DNA]</scope>
    <source>
        <strain evidence="4 5">JCM 12947</strain>
    </source>
</reference>
<dbReference type="GO" id="GO:0043190">
    <property type="term" value="C:ATP-binding cassette (ABC) transporter complex"/>
    <property type="evidence" value="ECO:0007669"/>
    <property type="project" value="InterPro"/>
</dbReference>
<keyword evidence="1 2" id="KW-0732">Signal</keyword>
<organism evidence="4 5">
    <name type="scientific">Photobacterium frigidiphilum</name>
    <dbReference type="NCBI Taxonomy" id="264736"/>
    <lineage>
        <taxon>Bacteria</taxon>
        <taxon>Pseudomonadati</taxon>
        <taxon>Pseudomonadota</taxon>
        <taxon>Gammaproteobacteria</taxon>
        <taxon>Vibrionales</taxon>
        <taxon>Vibrionaceae</taxon>
        <taxon>Photobacterium</taxon>
    </lineage>
</organism>
<dbReference type="Gene3D" id="3.10.105.10">
    <property type="entry name" value="Dipeptide-binding Protein, Domain 3"/>
    <property type="match status" value="1"/>
</dbReference>
<gene>
    <name evidence="4" type="ORF">C9J12_21460</name>
</gene>
<dbReference type="EMBL" id="PYMJ01000028">
    <property type="protein sequence ID" value="PSU45621.1"/>
    <property type="molecule type" value="Genomic_DNA"/>
</dbReference>
<dbReference type="Pfam" id="PF00496">
    <property type="entry name" value="SBP_bac_5"/>
    <property type="match status" value="1"/>
</dbReference>